<evidence type="ECO:0000256" key="3">
    <source>
        <dbReference type="SAM" id="MobiDB-lite"/>
    </source>
</evidence>
<dbReference type="OrthoDB" id="9770517at2"/>
<keyword evidence="2" id="KW-0732">Signal</keyword>
<keyword evidence="2" id="KW-0564">Palmitate</keyword>
<dbReference type="InterPro" id="IPR010131">
    <property type="entry name" value="MdtP/NodT-like"/>
</dbReference>
<organism evidence="4 5">
    <name type="scientific">Achromobacter aloeverae</name>
    <dbReference type="NCBI Taxonomy" id="1750518"/>
    <lineage>
        <taxon>Bacteria</taxon>
        <taxon>Pseudomonadati</taxon>
        <taxon>Pseudomonadota</taxon>
        <taxon>Betaproteobacteria</taxon>
        <taxon>Burkholderiales</taxon>
        <taxon>Alcaligenaceae</taxon>
        <taxon>Achromobacter</taxon>
    </lineage>
</organism>
<feature type="signal peptide" evidence="2">
    <location>
        <begin position="1"/>
        <end position="25"/>
    </location>
</feature>
<dbReference type="Gene3D" id="1.20.1600.10">
    <property type="entry name" value="Outer membrane efflux proteins (OEP)"/>
    <property type="match status" value="1"/>
</dbReference>
<evidence type="ECO:0000256" key="1">
    <source>
        <dbReference type="ARBA" id="ARBA00007613"/>
    </source>
</evidence>
<proteinExistence type="inferred from homology"/>
<keyword evidence="2" id="KW-0449">Lipoprotein</keyword>
<keyword evidence="5" id="KW-1185">Reference proteome</keyword>
<comment type="similarity">
    <text evidence="1 2">Belongs to the outer membrane factor (OMF) (TC 1.B.17) family.</text>
</comment>
<name>A0A4Q1HDP7_9BURK</name>
<feature type="chain" id="PRO_5021040429" evidence="2">
    <location>
        <begin position="26"/>
        <end position="499"/>
    </location>
</feature>
<reference evidence="4 5" key="1">
    <citation type="journal article" date="2017" name="Int. J. Syst. Evol. Microbiol.">
        <title>Achromobacter aloeverae sp. nov., isolated from the root of Aloe vera (L.) Burm.f.</title>
        <authorList>
            <person name="Kuncharoen N."/>
            <person name="Muramatsu Y."/>
            <person name="Shibata C."/>
            <person name="Kamakura Y."/>
            <person name="Nakagawa Y."/>
            <person name="Tanasupawat S."/>
        </authorList>
    </citation>
    <scope>NUCLEOTIDE SEQUENCE [LARGE SCALE GENOMIC DNA]</scope>
    <source>
        <strain evidence="4 5">AVA-1</strain>
    </source>
</reference>
<dbReference type="AlphaFoldDB" id="A0A4Q1HDP7"/>
<dbReference type="InterPro" id="IPR003423">
    <property type="entry name" value="OMP_efflux"/>
</dbReference>
<evidence type="ECO:0000313" key="5">
    <source>
        <dbReference type="Proteomes" id="UP000290849"/>
    </source>
</evidence>
<sequence length="499" mass="51986">MKIIPTTLRAAAAALVLAVAGCAVGPDGPPRATVPLSPTNEPATTKLAVDTPDKWWTLYSDDALNDAVEEALTHNRDLRVAAANLLAAMAMQDEVDDRGRLHAATGAWAGHGNATSGQPEAAMADAGEGHTGSRVGASLDVGWELDLFGRLRHLADAAREDTQSAAAARDGVRILVAADTTRAWLQACSTASRLAIQQHSIRLLEDGLALAHRLRDTGAGSALDVARARALIAETRADAANLAAARRQALARLAVLMGRVPEDAPAQARTCEAPPALSGAMLANDPVAMLRRRPDLREAEHELAAATARLGVARAELYPRIALGGGITHAVLDVGRGGESRSTVWSLGPLLSWSFPDMTAARARIAQAGAHESAALARFDGAILRALGELRQSLIAYDAASRRVADLTQAERQSDEALRLATLGRQAGETSALEYLDAQRQDVATQARLAGARAALIDAQVQVFKAAGGGWREAPAVALAVPDRVAAAGPSIGKGEIGQ</sequence>
<comment type="caution">
    <text evidence="4">The sequence shown here is derived from an EMBL/GenBank/DDBJ whole genome shotgun (WGS) entry which is preliminary data.</text>
</comment>
<dbReference type="GO" id="GO:0015562">
    <property type="term" value="F:efflux transmembrane transporter activity"/>
    <property type="evidence" value="ECO:0007669"/>
    <property type="project" value="InterPro"/>
</dbReference>
<dbReference type="RefSeq" id="WP_129153239.1">
    <property type="nucleotide sequence ID" value="NZ_JBHSDO010000018.1"/>
</dbReference>
<dbReference type="Pfam" id="PF02321">
    <property type="entry name" value="OEP"/>
    <property type="match status" value="2"/>
</dbReference>
<dbReference type="GO" id="GO:0005886">
    <property type="term" value="C:plasma membrane"/>
    <property type="evidence" value="ECO:0007669"/>
    <property type="project" value="UniProtKB-SubCell"/>
</dbReference>
<gene>
    <name evidence="4" type="ORF">C7R54_23865</name>
</gene>
<evidence type="ECO:0000256" key="2">
    <source>
        <dbReference type="RuleBase" id="RU362097"/>
    </source>
</evidence>
<dbReference type="PANTHER" id="PTHR30203">
    <property type="entry name" value="OUTER MEMBRANE CATION EFFLUX PROTEIN"/>
    <property type="match status" value="1"/>
</dbReference>
<evidence type="ECO:0000313" key="4">
    <source>
        <dbReference type="EMBL" id="RXN84428.1"/>
    </source>
</evidence>
<comment type="subcellular location">
    <subcellularLocation>
        <location evidence="2">Cell membrane</location>
        <topology evidence="2">Lipid-anchor</topology>
    </subcellularLocation>
</comment>
<dbReference type="PANTHER" id="PTHR30203:SF21">
    <property type="entry name" value="OUTER MEMBRANE COMPONENT OF MULTIDRUG EFFLUX PUMP-RELATED"/>
    <property type="match status" value="1"/>
</dbReference>
<dbReference type="Gene3D" id="2.20.200.10">
    <property type="entry name" value="Outer membrane efflux proteins (OEP)"/>
    <property type="match status" value="1"/>
</dbReference>
<keyword evidence="2" id="KW-0812">Transmembrane</keyword>
<dbReference type="EMBL" id="PYAL01000008">
    <property type="protein sequence ID" value="RXN84428.1"/>
    <property type="molecule type" value="Genomic_DNA"/>
</dbReference>
<dbReference type="SUPFAM" id="SSF56954">
    <property type="entry name" value="Outer membrane efflux proteins (OEP)"/>
    <property type="match status" value="1"/>
</dbReference>
<dbReference type="PROSITE" id="PS51257">
    <property type="entry name" value="PROKAR_LIPOPROTEIN"/>
    <property type="match status" value="1"/>
</dbReference>
<dbReference type="Proteomes" id="UP000290849">
    <property type="component" value="Unassembled WGS sequence"/>
</dbReference>
<accession>A0A4Q1HDP7</accession>
<dbReference type="NCBIfam" id="TIGR01845">
    <property type="entry name" value="outer_NodT"/>
    <property type="match status" value="1"/>
</dbReference>
<feature type="region of interest" description="Disordered" evidence="3">
    <location>
        <begin position="111"/>
        <end position="130"/>
    </location>
</feature>
<protein>
    <submittedName>
        <fullName evidence="4">TolC family protein</fullName>
    </submittedName>
</protein>
<keyword evidence="2" id="KW-1134">Transmembrane beta strand</keyword>
<keyword evidence="2" id="KW-0472">Membrane</keyword>